<evidence type="ECO:0000313" key="5">
    <source>
        <dbReference type="RefSeq" id="XP_022249079.1"/>
    </source>
</evidence>
<feature type="compositionally biased region" description="Basic and acidic residues" evidence="1">
    <location>
        <begin position="43"/>
        <end position="62"/>
    </location>
</feature>
<protein>
    <submittedName>
        <fullName evidence="5">Nucleolar pre-ribosomal-associated protein 1-like</fullName>
    </submittedName>
</protein>
<feature type="domain" description="URB1 N-terminal" evidence="2">
    <location>
        <begin position="113"/>
        <end position="439"/>
    </location>
</feature>
<evidence type="ECO:0000313" key="4">
    <source>
        <dbReference type="Proteomes" id="UP000694941"/>
    </source>
</evidence>
<sequence>MHQKKEKRSRKVESNEKDNFDGMEETPAKKKRLEDESENNQDQIDKDKQEENMETLDTSHSEKVTAEDLFNSLLTGAQPYSKLKSFVAAAKCFTRRETKEDIVKNYLAASGTCSELLDLLNQGNKTPSENSIIFLALEQILLRIAEDLDIYETVGIGIVRRILQSNTRSIYTMLHQRQKVAHLKATLKFLTAMVLLGNAAAKEFFPRFNFKLETIYPLFAYIHHQDPQDVRTCLLHFIFSFMVVGDNNVIRQLMELKGFLNAIFQGLPMDKASTIHLVLNTLHKKVIENISISKTVKIRLLNDATLKYVVKLFSWTGPRRQQLQKKGKNKLLDDGPTEALDATEEEVTLVRNIAHEFMLAVCCSYKLGIIFHDWSLGTSGKNENHIITNLLVSIEKPYADKRMSDFVVQVLRTCPDQVKHFVSSLKTALEPRLSPAWIGTVELVKKIIESQNPVESLSTTNGKLNIKNMVFAITTLCIPPVFQRAVLVEHIQKSHFWIRHEILSIILINLTKMENASTCIQSGSLETLYSREDLNTVPQLLRESLHKALPDISVIQTCLEEVIASGLTASVTEEGPDITIINEYTPPSLAQHLNRILEVLIGYRNVLPHQEIELKLDSFLAGVKKHSKNMTSEDLASVQLQALKLVSTTTQNLCILEEETLDSPILLLLDVFQSTKDSDLKKSAKSIIISILMKTGLFDGCEWELDIWLETMDQMQETSHTKAAEFFEASVKELLSKSNYYMDIILESSMEYISDCEQKTRSMVDLEDLLRKTRSKEDCKTGKNRELDEQIQPNTLPFSVLVPASLSVLEEQDEVDETIVQFLTSVTKSILFSQYHPETLSIILSRSKKLLLHDVLEYVKLWVPTALKSKDKEDTIEEVTAYFDLLKAILADHLDFKKYTKSLSGHGKPETDSFEQSHLSPEAKEDDNCVSFATAALQLVFAHPEAISWFLKYDKETGVSQHVVHLITAFYLKLIGSSEAILMVTPTLCSMIKPFMNKVQRFLEENSGKAVQTFMTEQDKPFNLQTLLMPIFNFIDKPKTCDLLEAIFRNNRLETLRVIDPEFIVIQKLLQNLTVKDHDFSTMLSSSCVSALFQLYATTTTEEAASARLGKCLLDFLTQYPPYCAAVEEETVLCLIEKFHVESLRIVELLAKSCPVHLQTCKHWLSSHQKNLESRDKVAFIYFINLCFPPSWIPGTLEKSLYPVISQFWTIICENIKGELNMVIKDKTILDYTSTLVYKLSTEKLIDSDMILQLVEFIHSDVVENGRILGEEQIKLALWLFRSCAVLEHKVAQAEPAVALIRVLLISLIRALNQNTANKDVLVETLTDVAEETVKSTDDYLVQEACSNKEIWFKLVKVILKDSMRIEAGNLKLLSLLKNLCHIVYIQCSELFPFPVSVLYEMILGHSNFLTVLLEEQTDVLNRKETVVDILITLATVDGSLCMNHHIPMLLGGYHASLRILDQKILYLLVLFERHGAQVFNFKPFLWGQAAIGHYSLKKNIGLSLLKQPRMEEVLNLLDDEKMILTALKFPLTLELQPKLPEEKMNRDDKVDENLYDPRFLLPFLSHLLTPGSLVHFKKFIETKCLALAFAALSSYDNGMRAAGYTILSSFYQHLEGSFYNERRIWLMLLDSVRNSLEKNNIRLPCIITVFLVKVTQLMIKPADPLFRPVYQFLMLKPALDLGNVPEFYKLFYSNDLQFRLHQSWVLTLLSEGTRTSLDFHICQKRYIFNILLTYYNSVLCSQQHKVLILKILITAVETPSSAQILCKQHGLLAWLHGAIIKCENSSHDLICQLVLVLHKLWISSVSYSESTHKQDNTTEALENSSSKLNDNQTNALHHHHHFYQLFPTEFLFTHLSILPKLREIEDITTIHNYFETLATVLCYVAENALEPTGNILFITSVHNLLSLWCLKLKKYLQEEKTVCPSSLDEQKSFRDGEITLVFKCRRLLSKILLYWKPTLESSDVNFNETLPNDLSSRTVTDTFIRVLRFQLEDDESNSDVNKCTFFVEVTSWINSCLMREGNQCLSLALLSDSDSESYYCIELLFRKLVCMIRLCYLQPCDSCTREVNSLTTFIKQLMNNLALIMNGLSDLSSESGTFVTLANSRSYRKRLRKKIQKLCDPESITDLTQMFPAITIFLELWIRKPKPTLYKTCQDN</sequence>
<evidence type="ECO:0000259" key="2">
    <source>
        <dbReference type="Pfam" id="PF11707"/>
    </source>
</evidence>
<dbReference type="Proteomes" id="UP000694941">
    <property type="component" value="Unplaced"/>
</dbReference>
<dbReference type="InterPro" id="IPR021714">
    <property type="entry name" value="URB1_N"/>
</dbReference>
<dbReference type="GeneID" id="106465469"/>
<feature type="domain" description="URB1 C-terminal" evidence="3">
    <location>
        <begin position="1586"/>
        <end position="1775"/>
    </location>
</feature>
<reference evidence="5" key="1">
    <citation type="submission" date="2025-08" db="UniProtKB">
        <authorList>
            <consortium name="RefSeq"/>
        </authorList>
    </citation>
    <scope>IDENTIFICATION</scope>
    <source>
        <tissue evidence="5">Muscle</tissue>
    </source>
</reference>
<keyword evidence="4" id="KW-1185">Reference proteome</keyword>
<organism evidence="4 5">
    <name type="scientific">Limulus polyphemus</name>
    <name type="common">Atlantic horseshoe crab</name>
    <dbReference type="NCBI Taxonomy" id="6850"/>
    <lineage>
        <taxon>Eukaryota</taxon>
        <taxon>Metazoa</taxon>
        <taxon>Ecdysozoa</taxon>
        <taxon>Arthropoda</taxon>
        <taxon>Chelicerata</taxon>
        <taxon>Merostomata</taxon>
        <taxon>Xiphosura</taxon>
        <taxon>Limulidae</taxon>
        <taxon>Limulus</taxon>
    </lineage>
</organism>
<dbReference type="Pfam" id="PF16201">
    <property type="entry name" value="NopRA1"/>
    <property type="match status" value="1"/>
</dbReference>
<dbReference type="PANTHER" id="PTHR13500">
    <property type="entry name" value="NUCLEOLAR PRERIBOSOMAL-ASSOCIATED PROTEIN 1"/>
    <property type="match status" value="1"/>
</dbReference>
<dbReference type="PANTHER" id="PTHR13500:SF0">
    <property type="entry name" value="NUCLEOLAR PRE-RIBOSOMAL-ASSOCIATED PROTEIN 1"/>
    <property type="match status" value="1"/>
</dbReference>
<accession>A0ABM1SZM3</accession>
<feature type="compositionally biased region" description="Basic residues" evidence="1">
    <location>
        <begin position="1"/>
        <end position="10"/>
    </location>
</feature>
<dbReference type="InterPro" id="IPR032436">
    <property type="entry name" value="URB1_C"/>
</dbReference>
<dbReference type="Pfam" id="PF11707">
    <property type="entry name" value="Npa1"/>
    <property type="match status" value="1"/>
</dbReference>
<evidence type="ECO:0000259" key="3">
    <source>
        <dbReference type="Pfam" id="PF16201"/>
    </source>
</evidence>
<feature type="region of interest" description="Disordered" evidence="1">
    <location>
        <begin position="1"/>
        <end position="62"/>
    </location>
</feature>
<dbReference type="RefSeq" id="XP_022249079.1">
    <property type="nucleotide sequence ID" value="XM_022393371.1"/>
</dbReference>
<proteinExistence type="predicted"/>
<feature type="compositionally biased region" description="Basic and acidic residues" evidence="1">
    <location>
        <begin position="11"/>
        <end position="34"/>
    </location>
</feature>
<gene>
    <name evidence="5" type="primary">LOC106465469</name>
</gene>
<evidence type="ECO:0000256" key="1">
    <source>
        <dbReference type="SAM" id="MobiDB-lite"/>
    </source>
</evidence>
<name>A0ABM1SZM3_LIMPO</name>
<dbReference type="InterPro" id="IPR039844">
    <property type="entry name" value="URB1"/>
</dbReference>